<dbReference type="GeneID" id="92353229"/>
<sequence>MSLPKSTFLYSIIFLVIVAVETTIYSTYFSLIITGGLIYKRWRILVVEVIITLISFIFLHLVGRESLFIYTIRAISYINLYFIMSEYVDYNSIINILGEKGVPLVVGFAYYPLFYRIASEISFNARARKIGFHITKLVLPLVVQMVKVAEDLYTSYTIKLYGKFNGKRNLKPTRMDLILLSLSLLLVMINLATEGMKIT</sequence>
<dbReference type="EMBL" id="AP031322">
    <property type="protein sequence ID" value="BFH72355.1"/>
    <property type="molecule type" value="Genomic_DNA"/>
</dbReference>
<evidence type="ECO:0000256" key="1">
    <source>
        <dbReference type="SAM" id="Phobius"/>
    </source>
</evidence>
<dbReference type="AlphaFoldDB" id="A0AAT9GNI6"/>
<dbReference type="KEGG" id="sjv:SJAV_02990"/>
<reference evidence="2" key="1">
    <citation type="submission" date="2024-03" db="EMBL/GenBank/DDBJ databases">
        <title>Complete genome sequence of Sulfurisphaera javensis strain KD-1.</title>
        <authorList>
            <person name="Sakai H."/>
            <person name="Nur N."/>
            <person name="Suwanto A."/>
            <person name="Kurosawa N."/>
        </authorList>
    </citation>
    <scope>NUCLEOTIDE SEQUENCE</scope>
    <source>
        <strain evidence="2">KD-1</strain>
    </source>
</reference>
<keyword evidence="1" id="KW-0812">Transmembrane</keyword>
<feature type="transmembrane region" description="Helical" evidence="1">
    <location>
        <begin position="44"/>
        <end position="61"/>
    </location>
</feature>
<evidence type="ECO:0000313" key="2">
    <source>
        <dbReference type="EMBL" id="BFH72355.1"/>
    </source>
</evidence>
<evidence type="ECO:0008006" key="3">
    <source>
        <dbReference type="Google" id="ProtNLM"/>
    </source>
</evidence>
<accession>A0AAT9GNI6</accession>
<keyword evidence="1" id="KW-0472">Membrane</keyword>
<name>A0AAT9GNI6_9CREN</name>
<feature type="transmembrane region" description="Helical" evidence="1">
    <location>
        <begin position="12"/>
        <end position="32"/>
    </location>
</feature>
<feature type="transmembrane region" description="Helical" evidence="1">
    <location>
        <begin position="177"/>
        <end position="193"/>
    </location>
</feature>
<dbReference type="RefSeq" id="WP_369610587.1">
    <property type="nucleotide sequence ID" value="NZ_AP031322.1"/>
</dbReference>
<organism evidence="2">
    <name type="scientific">Sulfurisphaera javensis</name>
    <dbReference type="NCBI Taxonomy" id="2049879"/>
    <lineage>
        <taxon>Archaea</taxon>
        <taxon>Thermoproteota</taxon>
        <taxon>Thermoprotei</taxon>
        <taxon>Sulfolobales</taxon>
        <taxon>Sulfolobaceae</taxon>
        <taxon>Sulfurisphaera</taxon>
    </lineage>
</organism>
<protein>
    <recommendedName>
        <fullName evidence="3">Energy-coupling factor transporter transmembrane protein EcfT</fullName>
    </recommendedName>
</protein>
<proteinExistence type="predicted"/>
<keyword evidence="1" id="KW-1133">Transmembrane helix</keyword>
<gene>
    <name evidence="2" type="ORF">SJAV_02990</name>
</gene>